<dbReference type="Proteomes" id="UP000000271">
    <property type="component" value="Chromosome"/>
</dbReference>
<protein>
    <submittedName>
        <fullName evidence="6">Alpha-L-glutamate ligase, RimK family</fullName>
    </submittedName>
</protein>
<dbReference type="GO" id="GO:0005737">
    <property type="term" value="C:cytoplasm"/>
    <property type="evidence" value="ECO:0007669"/>
    <property type="project" value="TreeGrafter"/>
</dbReference>
<dbReference type="OrthoDB" id="9786585at2"/>
<name>D6XT10_BACIE</name>
<evidence type="ECO:0000256" key="2">
    <source>
        <dbReference type="ARBA" id="ARBA00022741"/>
    </source>
</evidence>
<keyword evidence="1" id="KW-0479">Metal-binding</keyword>
<evidence type="ECO:0000259" key="5">
    <source>
        <dbReference type="PROSITE" id="PS50975"/>
    </source>
</evidence>
<dbReference type="GO" id="GO:0009432">
    <property type="term" value="P:SOS response"/>
    <property type="evidence" value="ECO:0007669"/>
    <property type="project" value="TreeGrafter"/>
</dbReference>
<dbReference type="EMBL" id="CP001791">
    <property type="protein sequence ID" value="ADH98946.1"/>
    <property type="molecule type" value="Genomic_DNA"/>
</dbReference>
<dbReference type="AlphaFoldDB" id="D6XT10"/>
<keyword evidence="6" id="KW-0436">Ligase</keyword>
<dbReference type="Pfam" id="PF08443">
    <property type="entry name" value="RimK"/>
    <property type="match status" value="1"/>
</dbReference>
<dbReference type="RefSeq" id="WP_013172370.1">
    <property type="nucleotide sequence ID" value="NC_014219.1"/>
</dbReference>
<dbReference type="KEGG" id="bse:Bsel_1434"/>
<dbReference type="InterPro" id="IPR013651">
    <property type="entry name" value="ATP-grasp_RimK-type"/>
</dbReference>
<evidence type="ECO:0000256" key="3">
    <source>
        <dbReference type="ARBA" id="ARBA00022840"/>
    </source>
</evidence>
<evidence type="ECO:0000256" key="1">
    <source>
        <dbReference type="ARBA" id="ARBA00022723"/>
    </source>
</evidence>
<feature type="domain" description="ATP-grasp" evidence="5">
    <location>
        <begin position="108"/>
        <end position="296"/>
    </location>
</feature>
<organism evidence="6 7">
    <name type="scientific">Bacillus selenitireducens (strain ATCC 700615 / DSM 15326 / MLS10)</name>
    <dbReference type="NCBI Taxonomy" id="439292"/>
    <lineage>
        <taxon>Bacteria</taxon>
        <taxon>Bacillati</taxon>
        <taxon>Bacillota</taxon>
        <taxon>Bacilli</taxon>
        <taxon>Bacillales</taxon>
        <taxon>Bacillaceae</taxon>
        <taxon>Salisediminibacterium</taxon>
    </lineage>
</organism>
<accession>D6XT10</accession>
<dbReference type="Gene3D" id="3.30.1490.20">
    <property type="entry name" value="ATP-grasp fold, A domain"/>
    <property type="match status" value="1"/>
</dbReference>
<dbReference type="Gene3D" id="3.40.50.20">
    <property type="match status" value="1"/>
</dbReference>
<dbReference type="PANTHER" id="PTHR21621:SF0">
    <property type="entry name" value="BETA-CITRYLGLUTAMATE SYNTHASE B-RELATED"/>
    <property type="match status" value="1"/>
</dbReference>
<keyword evidence="3 4" id="KW-0067">ATP-binding</keyword>
<sequence>MTTTRSPVLLILGNGHMQTAKFLDYQDWIHNAADKAGFTAITATNLDFLAGNIGEAPLCTGEEKMPAIDAVLFADKDLPLARAFEASGIPVFNNSQAVGVCDHKGQMHERLAASGLPTPDTVFAPFLYQKPKEMDLRFLDAVIHRLGLPIVVKEAYGSFGEQVHLAQSREELEALTLSLAGKPFLFQAFIKESRGEDLRLNVIGGEVIAAMRRTSETDFRANVTAGGKTAPHEPTEAERALAIAASRAVCADFAGVDLLRTNDGPVICEVNTNPHIRSIHEATGIDIAPHMMAWIDKKIRQSVQVEGGPR</sequence>
<dbReference type="STRING" id="439292.Bsel_1434"/>
<evidence type="ECO:0000313" key="6">
    <source>
        <dbReference type="EMBL" id="ADH98946.1"/>
    </source>
</evidence>
<evidence type="ECO:0000256" key="4">
    <source>
        <dbReference type="PROSITE-ProRule" id="PRU00409"/>
    </source>
</evidence>
<dbReference type="SUPFAM" id="SSF56059">
    <property type="entry name" value="Glutathione synthetase ATP-binding domain-like"/>
    <property type="match status" value="1"/>
</dbReference>
<dbReference type="PROSITE" id="PS50975">
    <property type="entry name" value="ATP_GRASP"/>
    <property type="match status" value="1"/>
</dbReference>
<dbReference type="eggNOG" id="COG0189">
    <property type="taxonomic scope" value="Bacteria"/>
</dbReference>
<proteinExistence type="predicted"/>
<dbReference type="InterPro" id="IPR011761">
    <property type="entry name" value="ATP-grasp"/>
</dbReference>
<dbReference type="GO" id="GO:0046872">
    <property type="term" value="F:metal ion binding"/>
    <property type="evidence" value="ECO:0007669"/>
    <property type="project" value="UniProtKB-KW"/>
</dbReference>
<dbReference type="Gene3D" id="3.30.470.20">
    <property type="entry name" value="ATP-grasp fold, B domain"/>
    <property type="match status" value="1"/>
</dbReference>
<gene>
    <name evidence="6" type="ordered locus">Bsel_1434</name>
</gene>
<keyword evidence="2 4" id="KW-0547">Nucleotide-binding</keyword>
<dbReference type="NCBIfam" id="TIGR00768">
    <property type="entry name" value="rimK_fam"/>
    <property type="match status" value="1"/>
</dbReference>
<dbReference type="GO" id="GO:0018169">
    <property type="term" value="F:ribosomal S6-glutamic acid ligase activity"/>
    <property type="evidence" value="ECO:0007669"/>
    <property type="project" value="TreeGrafter"/>
</dbReference>
<reference evidence="6" key="1">
    <citation type="submission" date="2009-10" db="EMBL/GenBank/DDBJ databases">
        <title>Complete sequence of Bacillus selenitireducens MLS10.</title>
        <authorList>
            <consortium name="US DOE Joint Genome Institute"/>
            <person name="Lucas S."/>
            <person name="Copeland A."/>
            <person name="Lapidus A."/>
            <person name="Glavina del Rio T."/>
            <person name="Dalin E."/>
            <person name="Tice H."/>
            <person name="Bruce D."/>
            <person name="Goodwin L."/>
            <person name="Pitluck S."/>
            <person name="Sims D."/>
            <person name="Brettin T."/>
            <person name="Detter J.C."/>
            <person name="Han C."/>
            <person name="Larimer F."/>
            <person name="Land M."/>
            <person name="Hauser L."/>
            <person name="Kyrpides N."/>
            <person name="Ovchinnikova G."/>
            <person name="Stolz J."/>
        </authorList>
    </citation>
    <scope>NUCLEOTIDE SEQUENCE [LARGE SCALE GENOMIC DNA]</scope>
    <source>
        <strain evidence="6">MLS10</strain>
    </source>
</reference>
<keyword evidence="7" id="KW-1185">Reference proteome</keyword>
<dbReference type="HOGENOM" id="CLU_054353_0_2_9"/>
<dbReference type="GO" id="GO:0005524">
    <property type="term" value="F:ATP binding"/>
    <property type="evidence" value="ECO:0007669"/>
    <property type="project" value="UniProtKB-UniRule"/>
</dbReference>
<dbReference type="InterPro" id="IPR013815">
    <property type="entry name" value="ATP_grasp_subdomain_1"/>
</dbReference>
<dbReference type="InterPro" id="IPR004666">
    <property type="entry name" value="Rp_bS6_RimK/Lys_biosynth_LsyX"/>
</dbReference>
<evidence type="ECO:0000313" key="7">
    <source>
        <dbReference type="Proteomes" id="UP000000271"/>
    </source>
</evidence>
<dbReference type="PANTHER" id="PTHR21621">
    <property type="entry name" value="RIBOSOMAL PROTEIN S6 MODIFICATION PROTEIN"/>
    <property type="match status" value="1"/>
</dbReference>